<dbReference type="PANTHER" id="PTHR24070">
    <property type="entry name" value="RAS, DI-RAS, AND RHEB FAMILY MEMBERS OF SMALL GTPASE SUPERFAMILY"/>
    <property type="match status" value="1"/>
</dbReference>
<feature type="compositionally biased region" description="Polar residues" evidence="6">
    <location>
        <begin position="30"/>
        <end position="43"/>
    </location>
</feature>
<evidence type="ECO:0008006" key="9">
    <source>
        <dbReference type="Google" id="ProtNLM"/>
    </source>
</evidence>
<organism evidence="7 8">
    <name type="scientific">Glossina morsitans morsitans</name>
    <name type="common">Savannah tsetse fly</name>
    <dbReference type="NCBI Taxonomy" id="37546"/>
    <lineage>
        <taxon>Eukaryota</taxon>
        <taxon>Metazoa</taxon>
        <taxon>Ecdysozoa</taxon>
        <taxon>Arthropoda</taxon>
        <taxon>Hexapoda</taxon>
        <taxon>Insecta</taxon>
        <taxon>Pterygota</taxon>
        <taxon>Neoptera</taxon>
        <taxon>Endopterygota</taxon>
        <taxon>Diptera</taxon>
        <taxon>Brachycera</taxon>
        <taxon>Muscomorpha</taxon>
        <taxon>Hippoboscoidea</taxon>
        <taxon>Glossinidae</taxon>
        <taxon>Glossina</taxon>
    </lineage>
</organism>
<proteinExistence type="predicted"/>
<keyword evidence="2" id="KW-0547">Nucleotide-binding</keyword>
<dbReference type="Proteomes" id="UP000092444">
    <property type="component" value="Unassembled WGS sequence"/>
</dbReference>
<dbReference type="InterPro" id="IPR001806">
    <property type="entry name" value="Small_GTPase"/>
</dbReference>
<dbReference type="SMART" id="SM00174">
    <property type="entry name" value="RHO"/>
    <property type="match status" value="1"/>
</dbReference>
<evidence type="ECO:0000256" key="5">
    <source>
        <dbReference type="ARBA" id="ARBA00046278"/>
    </source>
</evidence>
<keyword evidence="1" id="KW-0488">Methylation</keyword>
<keyword evidence="4" id="KW-0449">Lipoprotein</keyword>
<dbReference type="PhylomeDB" id="A0A1B0FQI6"/>
<accession>A0A1B0FQI6</accession>
<dbReference type="FunFam" id="3.40.50.300:FF:003556">
    <property type="entry name" value="NRAS proto-oncogene, GTPase"/>
    <property type="match status" value="1"/>
</dbReference>
<dbReference type="NCBIfam" id="TIGR00231">
    <property type="entry name" value="small_GTP"/>
    <property type="match status" value="1"/>
</dbReference>
<dbReference type="SMART" id="SM00173">
    <property type="entry name" value="RAS"/>
    <property type="match status" value="1"/>
</dbReference>
<evidence type="ECO:0000256" key="3">
    <source>
        <dbReference type="ARBA" id="ARBA00023134"/>
    </source>
</evidence>
<dbReference type="GO" id="GO:0016020">
    <property type="term" value="C:membrane"/>
    <property type="evidence" value="ECO:0007669"/>
    <property type="project" value="InterPro"/>
</dbReference>
<feature type="region of interest" description="Disordered" evidence="6">
    <location>
        <begin position="24"/>
        <end position="43"/>
    </location>
</feature>
<dbReference type="EnsemblMetazoa" id="GMOY006192-RA">
    <property type="protein sequence ID" value="GMOY006192-PA"/>
    <property type="gene ID" value="GMOY006192"/>
</dbReference>
<keyword evidence="8" id="KW-1185">Reference proteome</keyword>
<dbReference type="VEuPathDB" id="VectorBase:GMOY006192"/>
<dbReference type="InterPro" id="IPR020849">
    <property type="entry name" value="Small_GTPase_Ras-type"/>
</dbReference>
<dbReference type="PROSITE" id="PS51419">
    <property type="entry name" value="RAB"/>
    <property type="match status" value="1"/>
</dbReference>
<dbReference type="InterPro" id="IPR005225">
    <property type="entry name" value="Small_GTP-bd"/>
</dbReference>
<dbReference type="Gene3D" id="3.40.50.300">
    <property type="entry name" value="P-loop containing nucleotide triphosphate hydrolases"/>
    <property type="match status" value="1"/>
</dbReference>
<keyword evidence="3" id="KW-0342">GTP-binding</keyword>
<evidence type="ECO:0000256" key="1">
    <source>
        <dbReference type="ARBA" id="ARBA00022481"/>
    </source>
</evidence>
<dbReference type="InterPro" id="IPR027417">
    <property type="entry name" value="P-loop_NTPase"/>
</dbReference>
<dbReference type="GO" id="GO:0012505">
    <property type="term" value="C:endomembrane system"/>
    <property type="evidence" value="ECO:0007669"/>
    <property type="project" value="UniProtKB-SubCell"/>
</dbReference>
<dbReference type="GO" id="GO:0003924">
    <property type="term" value="F:GTPase activity"/>
    <property type="evidence" value="ECO:0007669"/>
    <property type="project" value="InterPro"/>
</dbReference>
<dbReference type="PRINTS" id="PR00449">
    <property type="entry name" value="RASTRNSFRMNG"/>
</dbReference>
<dbReference type="EMBL" id="CCAG010008844">
    <property type="status" value="NOT_ANNOTATED_CDS"/>
    <property type="molecule type" value="Genomic_DNA"/>
</dbReference>
<sequence>MAAGDKSTIGCAALKRTTKLKIGSDRDTVDNGQSNQVNAKPVESSQNMRGGLRVYKIVILGDGGVGKSEDSYQQQAVIDGEAALLDILDTAGQVEFTAMRDQYMRCGEGFIICYSVIDRHSYEEASEYRKLIQRVRFTEDIPLVLIANKSDLEALRKVSTEEGKNLANQFGCPFFETSAALRLYIDDVFYALVREIRRKENERALGNGTSSEKLDSRRRSRWWRIRSIFALVFRRRRNLN</sequence>
<dbReference type="SUPFAM" id="SSF52540">
    <property type="entry name" value="P-loop containing nucleoside triphosphate hydrolases"/>
    <property type="match status" value="1"/>
</dbReference>
<evidence type="ECO:0000256" key="2">
    <source>
        <dbReference type="ARBA" id="ARBA00022741"/>
    </source>
</evidence>
<dbReference type="PROSITE" id="PS51421">
    <property type="entry name" value="RAS"/>
    <property type="match status" value="1"/>
</dbReference>
<evidence type="ECO:0000313" key="7">
    <source>
        <dbReference type="EnsemblMetazoa" id="GMOY006192-PA"/>
    </source>
</evidence>
<name>A0A1B0FQI6_GLOMM</name>
<evidence type="ECO:0000313" key="8">
    <source>
        <dbReference type="Proteomes" id="UP000092444"/>
    </source>
</evidence>
<dbReference type="Pfam" id="PF00071">
    <property type="entry name" value="Ras"/>
    <property type="match status" value="1"/>
</dbReference>
<protein>
    <recommendedName>
        <fullName evidence="9">Ras-related GTPase</fullName>
    </recommendedName>
</protein>
<evidence type="ECO:0000256" key="6">
    <source>
        <dbReference type="SAM" id="MobiDB-lite"/>
    </source>
</evidence>
<reference evidence="7" key="1">
    <citation type="submission" date="2020-05" db="UniProtKB">
        <authorList>
            <consortium name="EnsemblMetazoa"/>
        </authorList>
    </citation>
    <scope>IDENTIFICATION</scope>
    <source>
        <strain evidence="7">Yale</strain>
    </source>
</reference>
<dbReference type="AlphaFoldDB" id="A0A1B0FQI6"/>
<dbReference type="SMART" id="SM00175">
    <property type="entry name" value="RAB"/>
    <property type="match status" value="1"/>
</dbReference>
<dbReference type="GO" id="GO:0007165">
    <property type="term" value="P:signal transduction"/>
    <property type="evidence" value="ECO:0007669"/>
    <property type="project" value="InterPro"/>
</dbReference>
<dbReference type="STRING" id="37546.A0A1B0FQI6"/>
<dbReference type="GO" id="GO:0005525">
    <property type="term" value="F:GTP binding"/>
    <property type="evidence" value="ECO:0007669"/>
    <property type="project" value="UniProtKB-KW"/>
</dbReference>
<comment type="subcellular location">
    <subcellularLocation>
        <location evidence="5">Endomembrane system</location>
        <topology evidence="5">Lipid-anchor</topology>
        <orientation evidence="5">Cytoplasmic side</orientation>
    </subcellularLocation>
</comment>
<evidence type="ECO:0000256" key="4">
    <source>
        <dbReference type="ARBA" id="ARBA00023288"/>
    </source>
</evidence>